<dbReference type="EMBL" id="PTIW01000002">
    <property type="protein sequence ID" value="PPK62634.1"/>
    <property type="molecule type" value="Genomic_DNA"/>
</dbReference>
<dbReference type="InterPro" id="IPR011010">
    <property type="entry name" value="DNA_brk_join_enz"/>
</dbReference>
<proteinExistence type="predicted"/>
<sequence length="1246" mass="147105">MPRETTFGKKQVMQLIEILKLKKTTSISFFEIIENISEYCPEHNKTKKQLRVTLNAYRDLFKDAGIEIYKYEDQNREQGIEYIRKTLLHFKNSLGKAIITGVELQEYLKDTYDFKLHLNTPFLSNYKVNEYMREFKMSFTNSNVQRSTTFGLIKKFSNSKKVAQYKKNKKTFTIPELHKYMLDEKLNISVATLYNYSNEILQLGIPININKMIINQSKYGEKDIINKLCSNILKKGINKIYAGQLSKISRQLSLPNLGYKKILEYQKYIQKIYDIEVVDFQKSIIEKEKILNTIEENHKCLNTLASPSIVVVELLPSFHDVESDILVLQGIEIELKELWVEYLKLYIKNLSVNRVAVRNELIDAESNLTIDTENKKIFFLYHNDLNIQNLTIEDIIKLSKKEVLSKDKLYGIHRQNMFIGFLIYLYTKGCLLISFDFLYHNYYKNKKAQTEIDIFLQDTFFYKKFEKIEKENRLNSKETKEKRFFLFFLLSINKDTNLGNVTEDYFYSVDNIDSKKSKILKKVFNKLGTNINITSGNLLYTKDYYSYMKKSNFNDFIIICNTYMDKKVKLKQTKTPKSYYRHTSSKICKFLEFVDQYHKGLKLTKENLQLLLDYPESKSYTYQEFLESLTLDDSTKSTRLNIFVEIFANTKGYEGVCTKEKIPKYNTNSNGSRKAIEDDEIIHKIDDIVTNRPPKSDYFKNHKVTMDMDWWKHLDRVRPFEPLLIKTHLRIPVRGDSLRKIDRDKLLQKNNANEIKGFYFISDKNKNRREPFIVPNIWKSDLNYLEKLVEYNKLYFPNMKKFNPDDTTIKDGILPLFPNQDGTSNYSNGQHLHYWTKVLILAQMEFEQEGKNYNLVYSDEIELPLNIEEFDNLTSQEIKMFKRKYDIHTLRHTGITRNIRAGMPLELVRLLSGHSGFNTILTIYYHVNQEEMVQDWLNKYNMDIDTELDMHKASQLFINKEMLDVGFDSVNDKQILTILVENNFFNPQNRTLAIKDNITLESISKSDPKFWIPVNGGICTKQKCPDDILGRCSLCPYFITNYRFTHDLGLNMQMSMARVKKYSDMVIKNREVNKNSENKKLRKMMDYEIEDFIAWLEVLSLAKESYNELQEENIKEDNAVTSNVNIKEKHIFDIVPALNIDHGYLEILSQTFKKNVYDNETVVDITNKIANKIIRYHAKSGTYSDIEHLDNEAIVKSFLPKYEQHSNDWLENSESQRQIEYLLNQLDDKNKKLEYKNEDTFLTSGN</sequence>
<dbReference type="GO" id="GO:0003677">
    <property type="term" value="F:DNA binding"/>
    <property type="evidence" value="ECO:0007669"/>
    <property type="project" value="InterPro"/>
</dbReference>
<dbReference type="Proteomes" id="UP000239861">
    <property type="component" value="Unassembled WGS sequence"/>
</dbReference>
<evidence type="ECO:0000256" key="1">
    <source>
        <dbReference type="ARBA" id="ARBA00023172"/>
    </source>
</evidence>
<evidence type="ECO:0000313" key="3">
    <source>
        <dbReference type="Proteomes" id="UP000239861"/>
    </source>
</evidence>
<dbReference type="Gene3D" id="1.10.443.10">
    <property type="entry name" value="Intergrase catalytic core"/>
    <property type="match status" value="1"/>
</dbReference>
<gene>
    <name evidence="2" type="ORF">B0F89_10236</name>
</gene>
<evidence type="ECO:0000313" key="2">
    <source>
        <dbReference type="EMBL" id="PPK62634.1"/>
    </source>
</evidence>
<reference evidence="2 3" key="1">
    <citation type="submission" date="2018-02" db="EMBL/GenBank/DDBJ databases">
        <title>Subsurface microbial communities from deep shales in Ohio and West Virginia, USA.</title>
        <authorList>
            <person name="Wrighton K."/>
        </authorList>
    </citation>
    <scope>NUCLEOTIDE SEQUENCE [LARGE SCALE GENOMIC DNA]</scope>
    <source>
        <strain evidence="2 3">MARC-MIP3H16</strain>
    </source>
</reference>
<organism evidence="2 3">
    <name type="scientific">Malaciobacter marinus</name>
    <dbReference type="NCBI Taxonomy" id="505249"/>
    <lineage>
        <taxon>Bacteria</taxon>
        <taxon>Pseudomonadati</taxon>
        <taxon>Campylobacterota</taxon>
        <taxon>Epsilonproteobacteria</taxon>
        <taxon>Campylobacterales</taxon>
        <taxon>Arcobacteraceae</taxon>
        <taxon>Malaciobacter</taxon>
    </lineage>
</organism>
<comment type="caution">
    <text evidence="2">The sequence shown here is derived from an EMBL/GenBank/DDBJ whole genome shotgun (WGS) entry which is preliminary data.</text>
</comment>
<dbReference type="AlphaFoldDB" id="A0AB37A101"/>
<dbReference type="RefSeq" id="WP_104411680.1">
    <property type="nucleotide sequence ID" value="NZ_PTIW01000002.1"/>
</dbReference>
<accession>A0AB37A101</accession>
<dbReference type="SUPFAM" id="SSF56349">
    <property type="entry name" value="DNA breaking-rejoining enzymes"/>
    <property type="match status" value="1"/>
</dbReference>
<dbReference type="GO" id="GO:0006310">
    <property type="term" value="P:DNA recombination"/>
    <property type="evidence" value="ECO:0007669"/>
    <property type="project" value="UniProtKB-KW"/>
</dbReference>
<name>A0AB37A101_9BACT</name>
<keyword evidence="1" id="KW-0233">DNA recombination</keyword>
<dbReference type="InterPro" id="IPR013762">
    <property type="entry name" value="Integrase-like_cat_sf"/>
</dbReference>
<protein>
    <submittedName>
        <fullName evidence="2">Phage integrase family protein</fullName>
    </submittedName>
</protein>
<dbReference type="GO" id="GO:0015074">
    <property type="term" value="P:DNA integration"/>
    <property type="evidence" value="ECO:0007669"/>
    <property type="project" value="InterPro"/>
</dbReference>